<reference evidence="8" key="1">
    <citation type="submission" date="2023-02" db="EMBL/GenBank/DDBJ databases">
        <title>Gut commensal Christensenella minuta modulates host metabolism via a new class of secondary bile acids.</title>
        <authorList>
            <person name="Liu C."/>
        </authorList>
    </citation>
    <scope>NUCLEOTIDE SEQUENCE</scope>
    <source>
        <strain evidence="8">CA70</strain>
    </source>
</reference>
<dbReference type="EMBL" id="CP117826">
    <property type="protein sequence ID" value="XCC63146.1"/>
    <property type="molecule type" value="Genomic_DNA"/>
</dbReference>
<feature type="transmembrane region" description="Helical" evidence="7">
    <location>
        <begin position="332"/>
        <end position="352"/>
    </location>
</feature>
<evidence type="ECO:0000256" key="3">
    <source>
        <dbReference type="ARBA" id="ARBA00022448"/>
    </source>
</evidence>
<keyword evidence="6 7" id="KW-0472">Membrane</keyword>
<feature type="transmembrane region" description="Helical" evidence="7">
    <location>
        <begin position="272"/>
        <end position="292"/>
    </location>
</feature>
<gene>
    <name evidence="8" type="ORF">PUP29_04320</name>
</gene>
<keyword evidence="5 7" id="KW-1133">Transmembrane helix</keyword>
<dbReference type="Pfam" id="PF07690">
    <property type="entry name" value="MFS_1"/>
    <property type="match status" value="1"/>
</dbReference>
<feature type="transmembrane region" description="Helical" evidence="7">
    <location>
        <begin position="99"/>
        <end position="121"/>
    </location>
</feature>
<feature type="transmembrane region" description="Helical" evidence="7">
    <location>
        <begin position="12"/>
        <end position="33"/>
    </location>
</feature>
<proteinExistence type="inferred from homology"/>
<organism evidence="8">
    <name type="scientific">Christensenella massiliensis</name>
    <dbReference type="NCBI Taxonomy" id="1805714"/>
    <lineage>
        <taxon>Bacteria</taxon>
        <taxon>Bacillati</taxon>
        <taxon>Bacillota</taxon>
        <taxon>Clostridia</taxon>
        <taxon>Christensenellales</taxon>
        <taxon>Christensenellaceae</taxon>
        <taxon>Christensenella</taxon>
    </lineage>
</organism>
<keyword evidence="3" id="KW-0813">Transport</keyword>
<sequence length="425" mass="45469">MSHTYRSTIYACYRGYIVQAAVVNLAPLLFVIFQQQFDLSLSMIGNLIFLNFGTQLAVDAIAVRFVDKIGYRTCMVSAHFLCAAGLVALGLLPGLMEPYAGLCTAVFLYAVGGGLIEVVISPIVDLVPGDNKASAMSLLHSFYCWGQVLVVLLSTVFLSVFGHGMWVILPVLWAILPVYNGIRFMQVPLPAPVETHEKIPVRKLLVSKIFMIAMLTMLCAGAAEQAMSQWSSLFAERALGVSKVMGDLLGPCLFAVFMGIGRTIYGLRGKQINLTSALLACSILCAGSYLIVSLTRLPLLSLMGCAVCGFAVSLLWPGMLSYSAKCYPKGGTAMFGILAICGDLGCSVGPWMTGLVSENAQSSGILNWDILSGFSPEQAGLKIGLLSAIIFPAVMTIGILIMKRLRRTERGRTAAADTASESGTK</sequence>
<evidence type="ECO:0000313" key="8">
    <source>
        <dbReference type="EMBL" id="XCC63146.1"/>
    </source>
</evidence>
<dbReference type="AlphaFoldDB" id="A0AAU8AAD3"/>
<feature type="transmembrane region" description="Helical" evidence="7">
    <location>
        <begin position="383"/>
        <end position="402"/>
    </location>
</feature>
<evidence type="ECO:0000256" key="1">
    <source>
        <dbReference type="ARBA" id="ARBA00004651"/>
    </source>
</evidence>
<feature type="transmembrane region" description="Helical" evidence="7">
    <location>
        <begin position="142"/>
        <end position="161"/>
    </location>
</feature>
<evidence type="ECO:0000256" key="2">
    <source>
        <dbReference type="ARBA" id="ARBA00008335"/>
    </source>
</evidence>
<dbReference type="InterPro" id="IPR036259">
    <property type="entry name" value="MFS_trans_sf"/>
</dbReference>
<comment type="similarity">
    <text evidence="2">Belongs to the major facilitator superfamily.</text>
</comment>
<protein>
    <submittedName>
        <fullName evidence="8">MFS transporter</fullName>
    </submittedName>
</protein>
<feature type="transmembrane region" description="Helical" evidence="7">
    <location>
        <begin position="298"/>
        <end position="320"/>
    </location>
</feature>
<dbReference type="GO" id="GO:0022857">
    <property type="term" value="F:transmembrane transporter activity"/>
    <property type="evidence" value="ECO:0007669"/>
    <property type="project" value="InterPro"/>
</dbReference>
<accession>A0AAU8AAD3</accession>
<feature type="transmembrane region" description="Helical" evidence="7">
    <location>
        <begin position="205"/>
        <end position="228"/>
    </location>
</feature>
<feature type="transmembrane region" description="Helical" evidence="7">
    <location>
        <begin position="248"/>
        <end position="265"/>
    </location>
</feature>
<dbReference type="SUPFAM" id="SSF103473">
    <property type="entry name" value="MFS general substrate transporter"/>
    <property type="match status" value="1"/>
</dbReference>
<evidence type="ECO:0000256" key="7">
    <source>
        <dbReference type="SAM" id="Phobius"/>
    </source>
</evidence>
<dbReference type="InterPro" id="IPR051788">
    <property type="entry name" value="MFS_Transporter"/>
</dbReference>
<evidence type="ECO:0000256" key="5">
    <source>
        <dbReference type="ARBA" id="ARBA00022989"/>
    </source>
</evidence>
<feature type="transmembrane region" description="Helical" evidence="7">
    <location>
        <begin position="74"/>
        <end position="93"/>
    </location>
</feature>
<dbReference type="RefSeq" id="WP_079547003.1">
    <property type="nucleotide sequence ID" value="NZ_CP117826.1"/>
</dbReference>
<dbReference type="Gene3D" id="1.20.1250.20">
    <property type="entry name" value="MFS general substrate transporter like domains"/>
    <property type="match status" value="1"/>
</dbReference>
<dbReference type="GO" id="GO:0005886">
    <property type="term" value="C:plasma membrane"/>
    <property type="evidence" value="ECO:0007669"/>
    <property type="project" value="UniProtKB-SubCell"/>
</dbReference>
<name>A0AAU8AAD3_9FIRM</name>
<feature type="transmembrane region" description="Helical" evidence="7">
    <location>
        <begin position="39"/>
        <end position="62"/>
    </location>
</feature>
<dbReference type="PANTHER" id="PTHR23514:SF3">
    <property type="entry name" value="BYPASS OF STOP CODON PROTEIN 6"/>
    <property type="match status" value="1"/>
</dbReference>
<evidence type="ECO:0000256" key="4">
    <source>
        <dbReference type="ARBA" id="ARBA00022692"/>
    </source>
</evidence>
<feature type="transmembrane region" description="Helical" evidence="7">
    <location>
        <begin position="167"/>
        <end position="185"/>
    </location>
</feature>
<comment type="subcellular location">
    <subcellularLocation>
        <location evidence="1">Cell membrane</location>
        <topology evidence="1">Multi-pass membrane protein</topology>
    </subcellularLocation>
</comment>
<keyword evidence="4 7" id="KW-0812">Transmembrane</keyword>
<dbReference type="PANTHER" id="PTHR23514">
    <property type="entry name" value="BYPASS OF STOP CODON PROTEIN 6"/>
    <property type="match status" value="1"/>
</dbReference>
<dbReference type="InterPro" id="IPR011701">
    <property type="entry name" value="MFS"/>
</dbReference>
<evidence type="ECO:0000256" key="6">
    <source>
        <dbReference type="ARBA" id="ARBA00023136"/>
    </source>
</evidence>